<name>T1A086_9ZZZZ</name>
<evidence type="ECO:0000313" key="5">
    <source>
        <dbReference type="EMBL" id="EQD34499.1"/>
    </source>
</evidence>
<gene>
    <name evidence="5" type="ORF">B1A_18660</name>
</gene>
<dbReference type="InterPro" id="IPR004364">
    <property type="entry name" value="Aa-tRNA-synt_II"/>
</dbReference>
<keyword evidence="5" id="KW-0030">Aminoacyl-tRNA synthetase</keyword>
<dbReference type="SUPFAM" id="SSF55681">
    <property type="entry name" value="Class II aaRS and biotin synthetases"/>
    <property type="match status" value="1"/>
</dbReference>
<evidence type="ECO:0000256" key="2">
    <source>
        <dbReference type="ARBA" id="ARBA00022741"/>
    </source>
</evidence>
<proteinExistence type="predicted"/>
<dbReference type="GO" id="GO:0005524">
    <property type="term" value="F:ATP binding"/>
    <property type="evidence" value="ECO:0007669"/>
    <property type="project" value="InterPro"/>
</dbReference>
<accession>T1A086</accession>
<organism evidence="5">
    <name type="scientific">mine drainage metagenome</name>
    <dbReference type="NCBI Taxonomy" id="410659"/>
    <lineage>
        <taxon>unclassified sequences</taxon>
        <taxon>metagenomes</taxon>
        <taxon>ecological metagenomes</taxon>
    </lineage>
</organism>
<keyword evidence="2" id="KW-0547">Nucleotide-binding</keyword>
<dbReference type="InterPro" id="IPR045864">
    <property type="entry name" value="aa-tRNA-synth_II/BPL/LPL"/>
</dbReference>
<keyword evidence="1 5" id="KW-0436">Ligase</keyword>
<evidence type="ECO:0000256" key="3">
    <source>
        <dbReference type="ARBA" id="ARBA00022840"/>
    </source>
</evidence>
<dbReference type="EC" id="6.1.1.-" evidence="5"/>
<dbReference type="GO" id="GO:0004812">
    <property type="term" value="F:aminoacyl-tRNA ligase activity"/>
    <property type="evidence" value="ECO:0007669"/>
    <property type="project" value="UniProtKB-KW"/>
</dbReference>
<reference evidence="5" key="1">
    <citation type="submission" date="2013-08" db="EMBL/GenBank/DDBJ databases">
        <authorList>
            <person name="Mendez C."/>
            <person name="Richter M."/>
            <person name="Ferrer M."/>
            <person name="Sanchez J."/>
        </authorList>
    </citation>
    <scope>NUCLEOTIDE SEQUENCE</scope>
</reference>
<protein>
    <submittedName>
        <fullName evidence="5">Aminoacyl-tRNA synthetase, class II (D, K and N) domain protein</fullName>
        <ecNumber evidence="5">6.1.1.-</ecNumber>
    </submittedName>
</protein>
<keyword evidence="3" id="KW-0067">ATP-binding</keyword>
<dbReference type="Pfam" id="PF00152">
    <property type="entry name" value="tRNA-synt_2"/>
    <property type="match status" value="1"/>
</dbReference>
<dbReference type="AlphaFoldDB" id="T1A086"/>
<feature type="domain" description="Aminoacyl-tRNA synthetase class II (D/K/N)" evidence="4">
    <location>
        <begin position="9"/>
        <end position="40"/>
    </location>
</feature>
<comment type="caution">
    <text evidence="5">The sequence shown here is derived from an EMBL/GenBank/DDBJ whole genome shotgun (WGS) entry which is preliminary data.</text>
</comment>
<dbReference type="GO" id="GO:0006418">
    <property type="term" value="P:tRNA aminoacylation for protein translation"/>
    <property type="evidence" value="ECO:0007669"/>
    <property type="project" value="InterPro"/>
</dbReference>
<sequence>MLSSTVPRPTGGIAFGFDRLVAMMTGAEQIRDVIAFPKTQRAQCLLTQAPSGVSEQQLRELHIKVR</sequence>
<evidence type="ECO:0000259" key="4">
    <source>
        <dbReference type="Pfam" id="PF00152"/>
    </source>
</evidence>
<dbReference type="EMBL" id="AUZX01013774">
    <property type="protein sequence ID" value="EQD34499.1"/>
    <property type="molecule type" value="Genomic_DNA"/>
</dbReference>
<dbReference type="Gene3D" id="3.30.930.10">
    <property type="entry name" value="Bira Bifunctional Protein, Domain 2"/>
    <property type="match status" value="1"/>
</dbReference>
<evidence type="ECO:0000256" key="1">
    <source>
        <dbReference type="ARBA" id="ARBA00022598"/>
    </source>
</evidence>
<reference evidence="5" key="2">
    <citation type="journal article" date="2014" name="ISME J.">
        <title>Microbial stratification in low pH oxic and suboxic macroscopic growths along an acid mine drainage.</title>
        <authorList>
            <person name="Mendez-Garcia C."/>
            <person name="Mesa V."/>
            <person name="Sprenger R.R."/>
            <person name="Richter M."/>
            <person name="Diez M.S."/>
            <person name="Solano J."/>
            <person name="Bargiela R."/>
            <person name="Golyshina O.V."/>
            <person name="Manteca A."/>
            <person name="Ramos J.L."/>
            <person name="Gallego J.R."/>
            <person name="Llorente I."/>
            <person name="Martins Dos Santos V.A."/>
            <person name="Jensen O.N."/>
            <person name="Pelaez A.I."/>
            <person name="Sanchez J."/>
            <person name="Ferrer M."/>
        </authorList>
    </citation>
    <scope>NUCLEOTIDE SEQUENCE</scope>
</reference>